<evidence type="ECO:0000313" key="2">
    <source>
        <dbReference type="Proteomes" id="UP000243494"/>
    </source>
</evidence>
<dbReference type="RefSeq" id="WP_095405370.1">
    <property type="nucleotide sequence ID" value="NZ_NOJZ02000024.1"/>
</dbReference>
<sequence length="68" mass="7837">MNNNVDVKVVDVATDNILVEEFNFYECVSCHWRFIGDAQRYNCGFIYEGTDLFNFCPMCGKKIEGVVD</sequence>
<accession>A0A371IQV9</accession>
<dbReference type="EMBL" id="NOJZ02000024">
    <property type="protein sequence ID" value="RDY22862.1"/>
    <property type="molecule type" value="Genomic_DNA"/>
</dbReference>
<gene>
    <name evidence="1" type="ORF">CHF27_011110</name>
</gene>
<dbReference type="Gene3D" id="2.20.28.10">
    <property type="match status" value="1"/>
</dbReference>
<keyword evidence="2" id="KW-1185">Reference proteome</keyword>
<evidence type="ECO:0000313" key="1">
    <source>
        <dbReference type="EMBL" id="RDY22862.1"/>
    </source>
</evidence>
<dbReference type="Proteomes" id="UP000243494">
    <property type="component" value="Unassembled WGS sequence"/>
</dbReference>
<proteinExistence type="predicted"/>
<comment type="caution">
    <text evidence="1">The sequence shown here is derived from an EMBL/GenBank/DDBJ whole genome shotgun (WGS) entry which is preliminary data.</text>
</comment>
<dbReference type="OrthoDB" id="3035945at2"/>
<reference evidence="1 2" key="1">
    <citation type="journal article" date="2017" name="Genome Announc.">
        <title>Draft Genome Sequence of Romboutsia maritimum sp. nov. Strain CCRI-22766(T), Isolated from Coastal Estuarine Mud.</title>
        <authorList>
            <person name="Maheux A.F."/>
            <person name="Boudreau D.K."/>
            <person name="Berube E."/>
            <person name="Boissinot M."/>
            <person name="Raymond F."/>
            <person name="Brodeur S."/>
            <person name="Corbeil J."/>
            <person name="Brightwell G."/>
            <person name="Broda D."/>
            <person name="Omar R.F."/>
            <person name="Bergeron M.G."/>
        </authorList>
    </citation>
    <scope>NUCLEOTIDE SEQUENCE [LARGE SCALE GENOMIC DNA]</scope>
    <source>
        <strain evidence="1 2">CCRI-22766</strain>
    </source>
</reference>
<protein>
    <submittedName>
        <fullName evidence="1">Uncharacterized protein</fullName>
    </submittedName>
</protein>
<organism evidence="1 2">
    <name type="scientific">Romboutsia maritimum</name>
    <dbReference type="NCBI Taxonomy" id="2020948"/>
    <lineage>
        <taxon>Bacteria</taxon>
        <taxon>Bacillati</taxon>
        <taxon>Bacillota</taxon>
        <taxon>Clostridia</taxon>
        <taxon>Peptostreptococcales</taxon>
        <taxon>Peptostreptococcaceae</taxon>
        <taxon>Romboutsia</taxon>
    </lineage>
</organism>
<name>A0A371IQV9_9FIRM</name>
<dbReference type="AlphaFoldDB" id="A0A371IQV9"/>
<dbReference type="SUPFAM" id="SSF161187">
    <property type="entry name" value="YfgJ-like"/>
    <property type="match status" value="1"/>
</dbReference>